<gene>
    <name evidence="3" type="ORF">A8M32_06190</name>
</gene>
<evidence type="ECO:0000256" key="1">
    <source>
        <dbReference type="SAM" id="MobiDB-lite"/>
    </source>
</evidence>
<evidence type="ECO:0000256" key="2">
    <source>
        <dbReference type="SAM" id="Phobius"/>
    </source>
</evidence>
<evidence type="ECO:0000313" key="4">
    <source>
        <dbReference type="Proteomes" id="UP000094342"/>
    </source>
</evidence>
<evidence type="ECO:0008006" key="5">
    <source>
        <dbReference type="Google" id="ProtNLM"/>
    </source>
</evidence>
<dbReference type="OrthoDB" id="8283114at2"/>
<dbReference type="AlphaFoldDB" id="A0A1E3VGH2"/>
<evidence type="ECO:0000313" key="3">
    <source>
        <dbReference type="EMBL" id="ODR92231.1"/>
    </source>
</evidence>
<keyword evidence="2" id="KW-1133">Transmembrane helix</keyword>
<keyword evidence="2" id="KW-0812">Transmembrane</keyword>
<keyword evidence="2" id="KW-0472">Membrane</keyword>
<feature type="compositionally biased region" description="Polar residues" evidence="1">
    <location>
        <begin position="1"/>
        <end position="10"/>
    </location>
</feature>
<accession>A0A1E3VGH2</accession>
<sequence>MTRQTRTNPAQVRGDVQHGRTGDKTRGFDPSAAPLETDDEAGGVPVTRQAAQDARNDQLSGTPVDTSTEYADAMRPLSEGEKAKSTRQWFIIALPLAGLALLIGALVYAGSAGLP</sequence>
<comment type="caution">
    <text evidence="3">The sequence shown here is derived from an EMBL/GenBank/DDBJ whole genome shotgun (WGS) entry which is preliminary data.</text>
</comment>
<reference evidence="4" key="1">
    <citation type="submission" date="2016-05" db="EMBL/GenBank/DDBJ databases">
        <authorList>
            <person name="Li Y."/>
        </authorList>
    </citation>
    <scope>NUCLEOTIDE SEQUENCE [LARGE SCALE GENOMIC DNA]</scope>
    <source>
        <strain evidence="4">YIC4027</strain>
    </source>
</reference>
<dbReference type="STRING" id="1752398.A8M32_06190"/>
<protein>
    <recommendedName>
        <fullName evidence="5">Transmembrane protein</fullName>
    </recommendedName>
</protein>
<feature type="transmembrane region" description="Helical" evidence="2">
    <location>
        <begin position="89"/>
        <end position="109"/>
    </location>
</feature>
<dbReference type="RefSeq" id="WP_069457543.1">
    <property type="nucleotide sequence ID" value="NZ_LYBW01000047.1"/>
</dbReference>
<keyword evidence="4" id="KW-1185">Reference proteome</keyword>
<dbReference type="Proteomes" id="UP000094342">
    <property type="component" value="Unassembled WGS sequence"/>
</dbReference>
<organism evidence="3 4">
    <name type="scientific">Sinorhizobium alkalisoli</name>
    <dbReference type="NCBI Taxonomy" id="1752398"/>
    <lineage>
        <taxon>Bacteria</taxon>
        <taxon>Pseudomonadati</taxon>
        <taxon>Pseudomonadota</taxon>
        <taxon>Alphaproteobacteria</taxon>
        <taxon>Hyphomicrobiales</taxon>
        <taxon>Rhizobiaceae</taxon>
        <taxon>Sinorhizobium/Ensifer group</taxon>
        <taxon>Sinorhizobium</taxon>
    </lineage>
</organism>
<feature type="compositionally biased region" description="Basic and acidic residues" evidence="1">
    <location>
        <begin position="15"/>
        <end position="27"/>
    </location>
</feature>
<name>A0A1E3VGH2_9HYPH</name>
<dbReference type="EMBL" id="LYBW01000047">
    <property type="protein sequence ID" value="ODR92231.1"/>
    <property type="molecule type" value="Genomic_DNA"/>
</dbReference>
<proteinExistence type="predicted"/>
<feature type="compositionally biased region" description="Polar residues" evidence="1">
    <location>
        <begin position="57"/>
        <end position="69"/>
    </location>
</feature>
<feature type="region of interest" description="Disordered" evidence="1">
    <location>
        <begin position="1"/>
        <end position="85"/>
    </location>
</feature>